<name>A2EL50_TRIV3</name>
<dbReference type="KEGG" id="tva:4764482"/>
<protein>
    <recommendedName>
        <fullName evidence="1">Initiator binding domain-containing protein</fullName>
    </recommendedName>
</protein>
<gene>
    <name evidence="2" type="ORF">TVAG_055970</name>
</gene>
<dbReference type="RefSeq" id="XP_001318826.1">
    <property type="nucleotide sequence ID" value="XM_001318791.1"/>
</dbReference>
<dbReference type="EMBL" id="DS113419">
    <property type="protein sequence ID" value="EAY06603.1"/>
    <property type="molecule type" value="Genomic_DNA"/>
</dbReference>
<dbReference type="AlphaFoldDB" id="A2EL50"/>
<sequence length="201" mass="23392">MQEKLPTFWKLLSESDQRMYRKIQEVLSQLSTKNKRNTKIDDFRELVDAIDIFENYDKESKWRRCLACGLVKFDGGIAVNTSQLSILALRCKTSINTSLKGMGYTIISGNSSESEEFLKEIPYISGNPSEMRQWTVRYLEETSYQYQHQYISPPEGIIPETPVYQALPMNQGQIEEIVQENSLINNWEDDYSNTNFDLITF</sequence>
<proteinExistence type="predicted"/>
<keyword evidence="3" id="KW-1185">Reference proteome</keyword>
<evidence type="ECO:0000313" key="2">
    <source>
        <dbReference type="EMBL" id="EAY06603.1"/>
    </source>
</evidence>
<dbReference type="VEuPathDB" id="TrichDB:TVAG_055970"/>
<dbReference type="Pfam" id="PF10416">
    <property type="entry name" value="IBD"/>
    <property type="match status" value="1"/>
</dbReference>
<dbReference type="VEuPathDB" id="TrichDB:TVAGG3_0217190"/>
<feature type="domain" description="Initiator binding" evidence="1">
    <location>
        <begin position="14"/>
        <end position="139"/>
    </location>
</feature>
<dbReference type="InterPro" id="IPR018845">
    <property type="entry name" value="Initiator-bd"/>
</dbReference>
<accession>A2EL50</accession>
<reference evidence="2" key="1">
    <citation type="submission" date="2006-10" db="EMBL/GenBank/DDBJ databases">
        <authorList>
            <person name="Amadeo P."/>
            <person name="Zhao Q."/>
            <person name="Wortman J."/>
            <person name="Fraser-Liggett C."/>
            <person name="Carlton J."/>
        </authorList>
    </citation>
    <scope>NUCLEOTIDE SEQUENCE</scope>
    <source>
        <strain evidence="2">G3</strain>
    </source>
</reference>
<evidence type="ECO:0000259" key="1">
    <source>
        <dbReference type="Pfam" id="PF10416"/>
    </source>
</evidence>
<dbReference type="InParanoid" id="A2EL50"/>
<dbReference type="Proteomes" id="UP000001542">
    <property type="component" value="Unassembled WGS sequence"/>
</dbReference>
<organism evidence="2 3">
    <name type="scientific">Trichomonas vaginalis (strain ATCC PRA-98 / G3)</name>
    <dbReference type="NCBI Taxonomy" id="412133"/>
    <lineage>
        <taxon>Eukaryota</taxon>
        <taxon>Metamonada</taxon>
        <taxon>Parabasalia</taxon>
        <taxon>Trichomonadida</taxon>
        <taxon>Trichomonadidae</taxon>
        <taxon>Trichomonas</taxon>
    </lineage>
</organism>
<evidence type="ECO:0000313" key="3">
    <source>
        <dbReference type="Proteomes" id="UP000001542"/>
    </source>
</evidence>
<reference evidence="2" key="2">
    <citation type="journal article" date="2007" name="Science">
        <title>Draft genome sequence of the sexually transmitted pathogen Trichomonas vaginalis.</title>
        <authorList>
            <person name="Carlton J.M."/>
            <person name="Hirt R.P."/>
            <person name="Silva J.C."/>
            <person name="Delcher A.L."/>
            <person name="Schatz M."/>
            <person name="Zhao Q."/>
            <person name="Wortman J.R."/>
            <person name="Bidwell S.L."/>
            <person name="Alsmark U.C.M."/>
            <person name="Besteiro S."/>
            <person name="Sicheritz-Ponten T."/>
            <person name="Noel C.J."/>
            <person name="Dacks J.B."/>
            <person name="Foster P.G."/>
            <person name="Simillion C."/>
            <person name="Van de Peer Y."/>
            <person name="Miranda-Saavedra D."/>
            <person name="Barton G.J."/>
            <person name="Westrop G.D."/>
            <person name="Mueller S."/>
            <person name="Dessi D."/>
            <person name="Fiori P.L."/>
            <person name="Ren Q."/>
            <person name="Paulsen I."/>
            <person name="Zhang H."/>
            <person name="Bastida-Corcuera F.D."/>
            <person name="Simoes-Barbosa A."/>
            <person name="Brown M.T."/>
            <person name="Hayes R.D."/>
            <person name="Mukherjee M."/>
            <person name="Okumura C.Y."/>
            <person name="Schneider R."/>
            <person name="Smith A.J."/>
            <person name="Vanacova S."/>
            <person name="Villalvazo M."/>
            <person name="Haas B.J."/>
            <person name="Pertea M."/>
            <person name="Feldblyum T.V."/>
            <person name="Utterback T.R."/>
            <person name="Shu C.L."/>
            <person name="Osoegawa K."/>
            <person name="de Jong P.J."/>
            <person name="Hrdy I."/>
            <person name="Horvathova L."/>
            <person name="Zubacova Z."/>
            <person name="Dolezal P."/>
            <person name="Malik S.B."/>
            <person name="Logsdon J.M. Jr."/>
            <person name="Henze K."/>
            <person name="Gupta A."/>
            <person name="Wang C.C."/>
            <person name="Dunne R.L."/>
            <person name="Upcroft J.A."/>
            <person name="Upcroft P."/>
            <person name="White O."/>
            <person name="Salzberg S.L."/>
            <person name="Tang P."/>
            <person name="Chiu C.-H."/>
            <person name="Lee Y.-S."/>
            <person name="Embley T.M."/>
            <person name="Coombs G.H."/>
            <person name="Mottram J.C."/>
            <person name="Tachezy J."/>
            <person name="Fraser-Liggett C.M."/>
            <person name="Johnson P.J."/>
        </authorList>
    </citation>
    <scope>NUCLEOTIDE SEQUENCE [LARGE SCALE GENOMIC DNA]</scope>
    <source>
        <strain evidence="2">G3</strain>
    </source>
</reference>